<gene>
    <name evidence="1" type="ORF">DL546_008147</name>
</gene>
<sequence>MWDQEMSYQHLTPTEAFPYTYNQIHCKKLSTMADGSTPITVPPAEVTCVKEGCGTKLSSSAYKCPTCNTVQK</sequence>
<name>A0A420YJJ5_9PEZI</name>
<dbReference type="Proteomes" id="UP000275385">
    <property type="component" value="Unassembled WGS sequence"/>
</dbReference>
<comment type="caution">
    <text evidence="1">The sequence shown here is derived from an EMBL/GenBank/DDBJ whole genome shotgun (WGS) entry which is preliminary data.</text>
</comment>
<keyword evidence="2" id="KW-1185">Reference proteome</keyword>
<accession>A0A420YJJ5</accession>
<proteinExistence type="predicted"/>
<dbReference type="AlphaFoldDB" id="A0A420YJJ5"/>
<evidence type="ECO:0000313" key="1">
    <source>
        <dbReference type="EMBL" id="RKU48062.1"/>
    </source>
</evidence>
<dbReference type="EMBL" id="QVQW01000006">
    <property type="protein sequence ID" value="RKU48062.1"/>
    <property type="molecule type" value="Genomic_DNA"/>
</dbReference>
<protein>
    <submittedName>
        <fullName evidence="1">Uncharacterized protein</fullName>
    </submittedName>
</protein>
<evidence type="ECO:0000313" key="2">
    <source>
        <dbReference type="Proteomes" id="UP000275385"/>
    </source>
</evidence>
<reference evidence="1 2" key="1">
    <citation type="submission" date="2018-08" db="EMBL/GenBank/DDBJ databases">
        <title>Draft genome of the lignicolous fungus Coniochaeta pulveracea.</title>
        <authorList>
            <person name="Borstlap C.J."/>
            <person name="De Witt R.N."/>
            <person name="Botha A."/>
            <person name="Volschenk H."/>
        </authorList>
    </citation>
    <scope>NUCLEOTIDE SEQUENCE [LARGE SCALE GENOMIC DNA]</scope>
    <source>
        <strain evidence="1 2">CAB683</strain>
    </source>
</reference>
<organism evidence="1 2">
    <name type="scientific">Coniochaeta pulveracea</name>
    <dbReference type="NCBI Taxonomy" id="177199"/>
    <lineage>
        <taxon>Eukaryota</taxon>
        <taxon>Fungi</taxon>
        <taxon>Dikarya</taxon>
        <taxon>Ascomycota</taxon>
        <taxon>Pezizomycotina</taxon>
        <taxon>Sordariomycetes</taxon>
        <taxon>Sordariomycetidae</taxon>
        <taxon>Coniochaetales</taxon>
        <taxon>Coniochaetaceae</taxon>
        <taxon>Coniochaeta</taxon>
    </lineage>
</organism>